<dbReference type="AlphaFoldDB" id="A0A1G2H2Z3"/>
<dbReference type="EMBL" id="MHNY01000002">
    <property type="protein sequence ID" value="OGZ56842.1"/>
    <property type="molecule type" value="Genomic_DNA"/>
</dbReference>
<comment type="caution">
    <text evidence="1">The sequence shown here is derived from an EMBL/GenBank/DDBJ whole genome shotgun (WGS) entry which is preliminary data.</text>
</comment>
<proteinExistence type="predicted"/>
<protein>
    <submittedName>
        <fullName evidence="1">Uncharacterized protein</fullName>
    </submittedName>
</protein>
<organism evidence="1 2">
    <name type="scientific">Candidatus Ryanbacteria bacterium RIFCSPLOWO2_02_FULL_45_11c</name>
    <dbReference type="NCBI Taxonomy" id="1802128"/>
    <lineage>
        <taxon>Bacteria</taxon>
        <taxon>Candidatus Ryaniibacteriota</taxon>
    </lineage>
</organism>
<dbReference type="STRING" id="1802128.A3H64_02500"/>
<sequence length="92" mass="10713">MEQLGNIGSEVGRALHAQGKDGHRFHQAVERALDLFDLTLEDKRWREQKRLQEINRAREVFCDAVYGGKQYRTTLADLDGYFMEFALAARRK</sequence>
<gene>
    <name evidence="1" type="ORF">A3H64_02500</name>
</gene>
<reference evidence="1 2" key="1">
    <citation type="journal article" date="2016" name="Nat. Commun.">
        <title>Thousands of microbial genomes shed light on interconnected biogeochemical processes in an aquifer system.</title>
        <authorList>
            <person name="Anantharaman K."/>
            <person name="Brown C.T."/>
            <person name="Hug L.A."/>
            <person name="Sharon I."/>
            <person name="Castelle C.J."/>
            <person name="Probst A.J."/>
            <person name="Thomas B.C."/>
            <person name="Singh A."/>
            <person name="Wilkins M.J."/>
            <person name="Karaoz U."/>
            <person name="Brodie E.L."/>
            <person name="Williams K.H."/>
            <person name="Hubbard S.S."/>
            <person name="Banfield J.F."/>
        </authorList>
    </citation>
    <scope>NUCLEOTIDE SEQUENCE [LARGE SCALE GENOMIC DNA]</scope>
</reference>
<name>A0A1G2H2Z3_9BACT</name>
<evidence type="ECO:0000313" key="2">
    <source>
        <dbReference type="Proteomes" id="UP000178186"/>
    </source>
</evidence>
<accession>A0A1G2H2Z3</accession>
<dbReference type="Proteomes" id="UP000178186">
    <property type="component" value="Unassembled WGS sequence"/>
</dbReference>
<evidence type="ECO:0000313" key="1">
    <source>
        <dbReference type="EMBL" id="OGZ56842.1"/>
    </source>
</evidence>